<protein>
    <submittedName>
        <fullName evidence="1">Uncharacterized protein</fullName>
    </submittedName>
</protein>
<gene>
    <name evidence="1" type="ORF">ABWT76_005259</name>
</gene>
<dbReference type="InterPro" id="IPR057930">
    <property type="entry name" value="Antitoxin_put"/>
</dbReference>
<name>A0AAU8JD81_9CYAN</name>
<dbReference type="RefSeq" id="WP_054467357.1">
    <property type="nucleotide sequence ID" value="NZ_CP159837.1"/>
</dbReference>
<sequence>MTEITLDETKLKELLKAAIVELLQEQQEEFSEILAEALEDIAMKNAIKEGENSETVSRDAIFKRLHNKP</sequence>
<accession>A0AAU8JD81</accession>
<organism evidence="1">
    <name type="scientific">Planktothricoides raciborskii GIHE-MW2</name>
    <dbReference type="NCBI Taxonomy" id="2792601"/>
    <lineage>
        <taxon>Bacteria</taxon>
        <taxon>Bacillati</taxon>
        <taxon>Cyanobacteriota</taxon>
        <taxon>Cyanophyceae</taxon>
        <taxon>Oscillatoriophycideae</taxon>
        <taxon>Oscillatoriales</taxon>
        <taxon>Oscillatoriaceae</taxon>
        <taxon>Planktothricoides</taxon>
    </lineage>
</organism>
<dbReference type="AlphaFoldDB" id="A0AAU8JD81"/>
<reference evidence="1" key="1">
    <citation type="submission" date="2024-07" db="EMBL/GenBank/DDBJ databases">
        <authorList>
            <person name="Kim Y.J."/>
            <person name="Jeong J.Y."/>
        </authorList>
    </citation>
    <scope>NUCLEOTIDE SEQUENCE</scope>
    <source>
        <strain evidence="1">GIHE-MW2</strain>
    </source>
</reference>
<dbReference type="Pfam" id="PF25734">
    <property type="entry name" value="RelB_like_antitoxin"/>
    <property type="match status" value="1"/>
</dbReference>
<dbReference type="EMBL" id="CP159837">
    <property type="protein sequence ID" value="XCM36496.1"/>
    <property type="molecule type" value="Genomic_DNA"/>
</dbReference>
<evidence type="ECO:0000313" key="1">
    <source>
        <dbReference type="EMBL" id="XCM36496.1"/>
    </source>
</evidence>
<proteinExistence type="predicted"/>